<proteinExistence type="predicted"/>
<name>A0A7L3E857_9PASS</name>
<dbReference type="Gene3D" id="1.25.10.10">
    <property type="entry name" value="Leucine-rich Repeat Variant"/>
    <property type="match status" value="2"/>
</dbReference>
<feature type="non-terminal residue" evidence="2">
    <location>
        <position position="1"/>
    </location>
</feature>
<dbReference type="PANTHER" id="PTHR14014">
    <property type="entry name" value="TELOMERE REPEATS-BINDING BOUQUET FORMATION PROTEIN 1"/>
    <property type="match status" value="1"/>
</dbReference>
<dbReference type="SUPFAM" id="SSF48371">
    <property type="entry name" value="ARM repeat"/>
    <property type="match status" value="1"/>
</dbReference>
<dbReference type="InterPro" id="IPR016024">
    <property type="entry name" value="ARM-type_fold"/>
</dbReference>
<accession>A0A7L3E857</accession>
<feature type="region of interest" description="Disordered" evidence="1">
    <location>
        <begin position="466"/>
        <end position="495"/>
    </location>
</feature>
<dbReference type="AlphaFoldDB" id="A0A7L3E857"/>
<dbReference type="GO" id="GO:0070197">
    <property type="term" value="P:meiotic attachment of telomere to nuclear envelope"/>
    <property type="evidence" value="ECO:0007669"/>
    <property type="project" value="InterPro"/>
</dbReference>
<evidence type="ECO:0000256" key="1">
    <source>
        <dbReference type="SAM" id="MobiDB-lite"/>
    </source>
</evidence>
<feature type="non-terminal residue" evidence="2">
    <location>
        <position position="620"/>
    </location>
</feature>
<reference evidence="2 3" key="1">
    <citation type="submission" date="2019-09" db="EMBL/GenBank/DDBJ databases">
        <title>Bird 10,000 Genomes (B10K) Project - Family phase.</title>
        <authorList>
            <person name="Zhang G."/>
        </authorList>
    </citation>
    <scope>NUCLEOTIDE SEQUENCE [LARGE SCALE GENOMIC DNA]</scope>
    <source>
        <strain evidence="2">B10K-DU-012-41</strain>
    </source>
</reference>
<protein>
    <submittedName>
        <fullName evidence="2">TERB1 protein</fullName>
    </submittedName>
</protein>
<keyword evidence="3" id="KW-1185">Reference proteome</keyword>
<dbReference type="GO" id="GO:0007129">
    <property type="term" value="P:homologous chromosome pairing at meiosis"/>
    <property type="evidence" value="ECO:0007669"/>
    <property type="project" value="TreeGrafter"/>
</dbReference>
<dbReference type="InterPro" id="IPR042359">
    <property type="entry name" value="TERB1"/>
</dbReference>
<gene>
    <name evidence="2" type="primary">Terb1</name>
    <name evidence="2" type="ORF">CHAFRE_R05988</name>
</gene>
<dbReference type="Proteomes" id="UP000563107">
    <property type="component" value="Unassembled WGS sequence"/>
</dbReference>
<comment type="caution">
    <text evidence="2">The sequence shown here is derived from an EMBL/GenBank/DDBJ whole genome shotgun (WGS) entry which is preliminary data.</text>
</comment>
<evidence type="ECO:0000313" key="3">
    <source>
        <dbReference type="Proteomes" id="UP000563107"/>
    </source>
</evidence>
<dbReference type="InterPro" id="IPR011989">
    <property type="entry name" value="ARM-like"/>
</dbReference>
<sequence length="620" mass="69462">DMRTDLNLLLECLKYQMDCPLSQKEALITIYSICQQNSEASEYFREIGGLMFINDLAKSSVHDIVKEAALFTLGIIIESNVYCQQTLCTSALFEDLILFLIKKDSAVNLKRMSVYVILVLVSNNKNGQTYVRDTGCISLLLQLFRKTLCTSEKNLSGENTDPSYQLWSSVCSTLCACVNNPQNEDNQNICCSVFPYAKEWLESCTEPEIVRPICSFLGLTVANNSYVQKYFVSIGGLDTLAKVLLELTHDSCLSHSSMKLAVVVTKTLDACIANNSAMSVVLAKYHTVSELLKLLSNETLSTGEKISIILAIGHCTEVCEENQCELLQNNGLPLMIQVLTESQDEELIKAATFVLQNCKQMTEQLSLKSYANSLNMNNGEELDVRVRKRCLQEYWKEAEEILHRINSIEKEHDEERVQGETFVANSEVLRSHEVNPADPKKYTERTHKEVCCPQMTSKLNNQVLAPSVTSAPQKDETVNSMDAASTRQTEQRNIPCSVTELQTDNVPQSHSANGKTACGKNQTALQAGLYFLVTFFLPHLDQHSFFTEKTERVKSTSAISSSHKTADLRCLGCTAGGLSLNSKTFTKMLQNCLHRCEHHRVILEAEERYRRKLRKVAAGN</sequence>
<dbReference type="EMBL" id="VZTR01010953">
    <property type="protein sequence ID" value="NXT63847.1"/>
    <property type="molecule type" value="Genomic_DNA"/>
</dbReference>
<evidence type="ECO:0000313" key="2">
    <source>
        <dbReference type="EMBL" id="NXT63847.1"/>
    </source>
</evidence>
<organism evidence="2 3">
    <name type="scientific">Chaetops frenatus</name>
    <name type="common">Rufous rock-jumper</name>
    <dbReference type="NCBI Taxonomy" id="221966"/>
    <lineage>
        <taxon>Eukaryota</taxon>
        <taxon>Metazoa</taxon>
        <taxon>Chordata</taxon>
        <taxon>Craniata</taxon>
        <taxon>Vertebrata</taxon>
        <taxon>Euteleostomi</taxon>
        <taxon>Archelosauria</taxon>
        <taxon>Archosauria</taxon>
        <taxon>Dinosauria</taxon>
        <taxon>Saurischia</taxon>
        <taxon>Theropoda</taxon>
        <taxon>Coelurosauria</taxon>
        <taxon>Aves</taxon>
        <taxon>Neognathae</taxon>
        <taxon>Neoaves</taxon>
        <taxon>Telluraves</taxon>
        <taxon>Australaves</taxon>
        <taxon>Passeriformes</taxon>
        <taxon>Picathartidae</taxon>
        <taxon>Chaetops</taxon>
    </lineage>
</organism>
<dbReference type="PANTHER" id="PTHR14014:SF0">
    <property type="entry name" value="TELOMERE REPEATS-BINDING BOUQUET FORMATION PROTEIN 1"/>
    <property type="match status" value="1"/>
</dbReference>